<evidence type="ECO:0000256" key="11">
    <source>
        <dbReference type="ARBA" id="ARBA00023004"/>
    </source>
</evidence>
<keyword evidence="3 16" id="KW-0813">Transport</keyword>
<feature type="domain" description="Cytochrome oxidase subunit II copper A binding" evidence="19">
    <location>
        <begin position="90"/>
        <end position="200"/>
    </location>
</feature>
<evidence type="ECO:0000256" key="2">
    <source>
        <dbReference type="ARBA" id="ARBA00007866"/>
    </source>
</evidence>
<dbReference type="Proteomes" id="UP000002534">
    <property type="component" value="Chromosome"/>
</dbReference>
<dbReference type="NCBIfam" id="TIGR02866">
    <property type="entry name" value="CoxB"/>
    <property type="match status" value="1"/>
</dbReference>
<accession>Q3A1J0</accession>
<gene>
    <name evidence="22" type="primary">coxB</name>
    <name evidence="22" type="ordered locus">Pcar_2529</name>
</gene>
<dbReference type="Pfam" id="PF00034">
    <property type="entry name" value="Cytochrom_C"/>
    <property type="match status" value="1"/>
</dbReference>
<evidence type="ECO:0000256" key="1">
    <source>
        <dbReference type="ARBA" id="ARBA00004141"/>
    </source>
</evidence>
<dbReference type="KEGG" id="pca:Pcar_2529"/>
<organism evidence="22 23">
    <name type="scientific">Syntrophotalea carbinolica (strain DSM 2380 / NBRC 103641 / GraBd1)</name>
    <name type="common">Pelobacter carbinolicus</name>
    <dbReference type="NCBI Taxonomy" id="338963"/>
    <lineage>
        <taxon>Bacteria</taxon>
        <taxon>Pseudomonadati</taxon>
        <taxon>Thermodesulfobacteriota</taxon>
        <taxon>Desulfuromonadia</taxon>
        <taxon>Desulfuromonadales</taxon>
        <taxon>Syntrophotaleaceae</taxon>
        <taxon>Syntrophotalea</taxon>
    </lineage>
</organism>
<evidence type="ECO:0000256" key="16">
    <source>
        <dbReference type="RuleBase" id="RU000456"/>
    </source>
</evidence>
<keyword evidence="4 15" id="KW-0349">Heme</keyword>
<evidence type="ECO:0000256" key="17">
    <source>
        <dbReference type="RuleBase" id="RU004024"/>
    </source>
</evidence>
<keyword evidence="12 17" id="KW-0186">Copper</keyword>
<name>Q3A1J0_SYNC1</name>
<dbReference type="InterPro" id="IPR036257">
    <property type="entry name" value="Cyt_c_oxidase_su2_TM_sf"/>
</dbReference>
<feature type="transmembrane region" description="Helical" evidence="18">
    <location>
        <begin position="15"/>
        <end position="37"/>
    </location>
</feature>
<dbReference type="GO" id="GO:0005507">
    <property type="term" value="F:copper ion binding"/>
    <property type="evidence" value="ECO:0007669"/>
    <property type="project" value="InterPro"/>
</dbReference>
<evidence type="ECO:0000313" key="23">
    <source>
        <dbReference type="Proteomes" id="UP000002534"/>
    </source>
</evidence>
<evidence type="ECO:0000256" key="4">
    <source>
        <dbReference type="ARBA" id="ARBA00022617"/>
    </source>
</evidence>
<evidence type="ECO:0000256" key="13">
    <source>
        <dbReference type="ARBA" id="ARBA00023136"/>
    </source>
</evidence>
<keyword evidence="7 15" id="KW-0479">Metal-binding</keyword>
<feature type="domain" description="Cytochrome c" evidence="21">
    <location>
        <begin position="205"/>
        <end position="303"/>
    </location>
</feature>
<evidence type="ECO:0000259" key="21">
    <source>
        <dbReference type="PROSITE" id="PS51007"/>
    </source>
</evidence>
<comment type="subcellular location">
    <subcellularLocation>
        <location evidence="16">Cell membrane</location>
        <topology evidence="16">Multi-pass membrane protein</topology>
    </subcellularLocation>
    <subcellularLocation>
        <location evidence="1">Membrane</location>
        <topology evidence="1">Multi-pass membrane protein</topology>
    </subcellularLocation>
</comment>
<dbReference type="Pfam" id="PF00116">
    <property type="entry name" value="COX2"/>
    <property type="match status" value="1"/>
</dbReference>
<evidence type="ECO:0000259" key="20">
    <source>
        <dbReference type="PROSITE" id="PS50999"/>
    </source>
</evidence>
<dbReference type="InterPro" id="IPR008972">
    <property type="entry name" value="Cupredoxin"/>
</dbReference>
<keyword evidence="8" id="KW-1278">Translocase</keyword>
<proteinExistence type="inferred from homology"/>
<dbReference type="STRING" id="338963.Pcar_2529"/>
<feature type="transmembrane region" description="Helical" evidence="18">
    <location>
        <begin position="57"/>
        <end position="79"/>
    </location>
</feature>
<dbReference type="eggNOG" id="COG1622">
    <property type="taxonomic scope" value="Bacteria"/>
</dbReference>
<sequence>MTPTWLDTAEAVDKVFLYIFGISLILLVLITGVMVAFAIRFHRSRQPQPKEIPSSCLWLEITWTLIPTLIVLSMFWYGWQGYLSLTNVPPDALPVKAVARQWSWSFVYPGGRTSPELVVPAGRPVRIAIVSEDVLHSLYIPAFRIKKDAVPGMTTHVWFRAPETGTFDLFCTEYCGLAHASMITSVEVLSPDAFADWLQKPQPEAGLAKGRQLLEQYGCLACHSLDDSPRVGPSFAQLVEGQKRAFAQPPDTSQKVDRNYVQRSILDPASQVVQGYAAVMPAYGEKIGEQDLQILIDFLLQTADSSAGEQPTATETQP</sequence>
<dbReference type="PANTHER" id="PTHR22888">
    <property type="entry name" value="CYTOCHROME C OXIDASE, SUBUNIT II"/>
    <property type="match status" value="1"/>
</dbReference>
<evidence type="ECO:0000256" key="14">
    <source>
        <dbReference type="ARBA" id="ARBA00024688"/>
    </source>
</evidence>
<dbReference type="InterPro" id="IPR045187">
    <property type="entry name" value="CcO_II"/>
</dbReference>
<dbReference type="Gene3D" id="2.60.40.420">
    <property type="entry name" value="Cupredoxins - blue copper proteins"/>
    <property type="match status" value="1"/>
</dbReference>
<dbReference type="SUPFAM" id="SSF49503">
    <property type="entry name" value="Cupredoxins"/>
    <property type="match status" value="1"/>
</dbReference>
<comment type="similarity">
    <text evidence="2 16">Belongs to the cytochrome c oxidase subunit 2 family.</text>
</comment>
<dbReference type="GO" id="GO:0016491">
    <property type="term" value="F:oxidoreductase activity"/>
    <property type="evidence" value="ECO:0007669"/>
    <property type="project" value="InterPro"/>
</dbReference>
<evidence type="ECO:0000256" key="6">
    <source>
        <dbReference type="ARBA" id="ARBA00022692"/>
    </source>
</evidence>
<dbReference type="InterPro" id="IPR002429">
    <property type="entry name" value="CcO_II-like_C"/>
</dbReference>
<dbReference type="CDD" id="cd13915">
    <property type="entry name" value="CuRO_HCO_II_like_2"/>
    <property type="match status" value="1"/>
</dbReference>
<dbReference type="HOGENOM" id="CLU_036876_1_0_7"/>
<comment type="cofactor">
    <cofactor evidence="17">
        <name>Cu cation</name>
        <dbReference type="ChEBI" id="CHEBI:23378"/>
    </cofactor>
    <text evidence="17">Binds a copper A center.</text>
</comment>
<dbReference type="PROSITE" id="PS51007">
    <property type="entry name" value="CYTC"/>
    <property type="match status" value="1"/>
</dbReference>
<evidence type="ECO:0000256" key="10">
    <source>
        <dbReference type="ARBA" id="ARBA00022989"/>
    </source>
</evidence>
<dbReference type="Pfam" id="PF02790">
    <property type="entry name" value="COX2_TM"/>
    <property type="match status" value="1"/>
</dbReference>
<keyword evidence="13 18" id="KW-0472">Membrane</keyword>
<keyword evidence="10 18" id="KW-1133">Transmembrane helix</keyword>
<dbReference type="InterPro" id="IPR014222">
    <property type="entry name" value="Cyt_c_oxidase_su2"/>
</dbReference>
<evidence type="ECO:0000259" key="19">
    <source>
        <dbReference type="PROSITE" id="PS50857"/>
    </source>
</evidence>
<reference evidence="23" key="1">
    <citation type="submission" date="2005-10" db="EMBL/GenBank/DDBJ databases">
        <title>Complete sequence of Pelobacter carbinolicus DSM 2380.</title>
        <authorList>
            <person name="Copeland A."/>
            <person name="Lucas S."/>
            <person name="Lapidus A."/>
            <person name="Barry K."/>
            <person name="Detter J.C."/>
            <person name="Glavina T."/>
            <person name="Hammon N."/>
            <person name="Israni S."/>
            <person name="Pitluck S."/>
            <person name="Chertkov O."/>
            <person name="Schmutz J."/>
            <person name="Larimer F."/>
            <person name="Land M."/>
            <person name="Kyrpides N."/>
            <person name="Ivanova N."/>
            <person name="Richardson P."/>
        </authorList>
    </citation>
    <scope>NUCLEOTIDE SEQUENCE [LARGE SCALE GENOMIC DNA]</scope>
    <source>
        <strain evidence="23">DSM 2380 / NBRC 103641 / GraBd1</strain>
    </source>
</reference>
<feature type="domain" description="Cytochrome oxidase subunit II transmembrane region profile" evidence="20">
    <location>
        <begin position="1"/>
        <end position="89"/>
    </location>
</feature>
<evidence type="ECO:0000256" key="12">
    <source>
        <dbReference type="ARBA" id="ARBA00023008"/>
    </source>
</evidence>
<protein>
    <recommendedName>
        <fullName evidence="17">Cytochrome c oxidase subunit 2</fullName>
        <ecNumber evidence="17">7.1.1.9</ecNumber>
    </recommendedName>
</protein>
<dbReference type="GO" id="GO:0005886">
    <property type="term" value="C:plasma membrane"/>
    <property type="evidence" value="ECO:0007669"/>
    <property type="project" value="UniProtKB-SubCell"/>
</dbReference>
<dbReference type="InterPro" id="IPR001505">
    <property type="entry name" value="Copper_CuA"/>
</dbReference>
<keyword evidence="23" id="KW-1185">Reference proteome</keyword>
<dbReference type="GO" id="GO:0042773">
    <property type="term" value="P:ATP synthesis coupled electron transport"/>
    <property type="evidence" value="ECO:0007669"/>
    <property type="project" value="TreeGrafter"/>
</dbReference>
<keyword evidence="6 16" id="KW-0812">Transmembrane</keyword>
<dbReference type="AlphaFoldDB" id="Q3A1J0"/>
<dbReference type="RefSeq" id="WP_011342303.1">
    <property type="nucleotide sequence ID" value="NC_007498.2"/>
</dbReference>
<evidence type="ECO:0000256" key="5">
    <source>
        <dbReference type="ARBA" id="ARBA00022660"/>
    </source>
</evidence>
<dbReference type="PROSITE" id="PS00078">
    <property type="entry name" value="COX2"/>
    <property type="match status" value="1"/>
</dbReference>
<dbReference type="EMBL" id="CP000142">
    <property type="protein sequence ID" value="ABA89767.1"/>
    <property type="molecule type" value="Genomic_DNA"/>
</dbReference>
<dbReference type="InterPro" id="IPR036909">
    <property type="entry name" value="Cyt_c-like_dom_sf"/>
</dbReference>
<dbReference type="InterPro" id="IPR009056">
    <property type="entry name" value="Cyt_c-like_dom"/>
</dbReference>
<evidence type="ECO:0000256" key="18">
    <source>
        <dbReference type="SAM" id="Phobius"/>
    </source>
</evidence>
<evidence type="ECO:0000256" key="7">
    <source>
        <dbReference type="ARBA" id="ARBA00022723"/>
    </source>
</evidence>
<keyword evidence="9 16" id="KW-0249">Electron transport</keyword>
<keyword evidence="5 16" id="KW-0679">Respiratory chain</keyword>
<evidence type="ECO:0000256" key="9">
    <source>
        <dbReference type="ARBA" id="ARBA00022982"/>
    </source>
</evidence>
<dbReference type="PANTHER" id="PTHR22888:SF9">
    <property type="entry name" value="CYTOCHROME C OXIDASE SUBUNIT 2"/>
    <property type="match status" value="1"/>
</dbReference>
<evidence type="ECO:0000256" key="8">
    <source>
        <dbReference type="ARBA" id="ARBA00022967"/>
    </source>
</evidence>
<evidence type="ECO:0000256" key="3">
    <source>
        <dbReference type="ARBA" id="ARBA00022448"/>
    </source>
</evidence>
<dbReference type="GO" id="GO:0004129">
    <property type="term" value="F:cytochrome-c oxidase activity"/>
    <property type="evidence" value="ECO:0007669"/>
    <property type="project" value="UniProtKB-EC"/>
</dbReference>
<comment type="catalytic activity">
    <reaction evidence="17">
        <text>4 Fe(II)-[cytochrome c] + O2 + 8 H(+)(in) = 4 Fe(III)-[cytochrome c] + 2 H2O + 4 H(+)(out)</text>
        <dbReference type="Rhea" id="RHEA:11436"/>
        <dbReference type="Rhea" id="RHEA-COMP:10350"/>
        <dbReference type="Rhea" id="RHEA-COMP:14399"/>
        <dbReference type="ChEBI" id="CHEBI:15377"/>
        <dbReference type="ChEBI" id="CHEBI:15378"/>
        <dbReference type="ChEBI" id="CHEBI:15379"/>
        <dbReference type="ChEBI" id="CHEBI:29033"/>
        <dbReference type="ChEBI" id="CHEBI:29034"/>
        <dbReference type="EC" id="7.1.1.9"/>
    </reaction>
</comment>
<dbReference type="PROSITE" id="PS50857">
    <property type="entry name" value="COX2_CUA"/>
    <property type="match status" value="1"/>
</dbReference>
<evidence type="ECO:0000256" key="15">
    <source>
        <dbReference type="PROSITE-ProRule" id="PRU00433"/>
    </source>
</evidence>
<dbReference type="EC" id="7.1.1.9" evidence="17"/>
<dbReference type="SUPFAM" id="SSF81464">
    <property type="entry name" value="Cytochrome c oxidase subunit II-like, transmembrane region"/>
    <property type="match status" value="1"/>
</dbReference>
<dbReference type="Gene3D" id="1.10.287.90">
    <property type="match status" value="1"/>
</dbReference>
<dbReference type="GO" id="GO:0020037">
    <property type="term" value="F:heme binding"/>
    <property type="evidence" value="ECO:0007669"/>
    <property type="project" value="InterPro"/>
</dbReference>
<dbReference type="SUPFAM" id="SSF46626">
    <property type="entry name" value="Cytochrome c"/>
    <property type="match status" value="1"/>
</dbReference>
<dbReference type="PROSITE" id="PS50999">
    <property type="entry name" value="COX2_TM"/>
    <property type="match status" value="1"/>
</dbReference>
<evidence type="ECO:0000313" key="22">
    <source>
        <dbReference type="EMBL" id="ABA89767.1"/>
    </source>
</evidence>
<keyword evidence="11 15" id="KW-0408">Iron</keyword>
<dbReference type="InterPro" id="IPR011759">
    <property type="entry name" value="Cyt_c_oxidase_su2_TM_dom"/>
</dbReference>
<reference evidence="22 23" key="2">
    <citation type="journal article" date="2012" name="BMC Genomics">
        <title>The genome of Pelobacter carbinolicus reveals surprising metabolic capabilities and physiological features.</title>
        <authorList>
            <person name="Aklujkar M."/>
            <person name="Haveman S.A."/>
            <person name="Didonato R.Jr."/>
            <person name="Chertkov O."/>
            <person name="Han C.S."/>
            <person name="Land M.L."/>
            <person name="Brown P."/>
            <person name="Lovley D.R."/>
        </authorList>
    </citation>
    <scope>NUCLEOTIDE SEQUENCE [LARGE SCALE GENOMIC DNA]</scope>
    <source>
        <strain evidence="23">DSM 2380 / NBRC 103641 / GraBd1</strain>
    </source>
</reference>
<comment type="function">
    <text evidence="14 17">Subunits I and II form the functional core of the enzyme complex. Electrons originating in cytochrome c are transferred via heme a and Cu(A) to the binuclear center formed by heme a3 and Cu(B).</text>
</comment>